<dbReference type="EMBL" id="JBBNAE010000003">
    <property type="protein sequence ID" value="KAK9137566.1"/>
    <property type="molecule type" value="Genomic_DNA"/>
</dbReference>
<reference evidence="1 2" key="1">
    <citation type="submission" date="2024-01" db="EMBL/GenBank/DDBJ databases">
        <title>Genome assemblies of Stephania.</title>
        <authorList>
            <person name="Yang L."/>
        </authorList>
    </citation>
    <scope>NUCLEOTIDE SEQUENCE [LARGE SCALE GENOMIC DNA]</scope>
    <source>
        <strain evidence="1">QJT</strain>
        <tissue evidence="1">Leaf</tissue>
    </source>
</reference>
<comment type="caution">
    <text evidence="1">The sequence shown here is derived from an EMBL/GenBank/DDBJ whole genome shotgun (WGS) entry which is preliminary data.</text>
</comment>
<keyword evidence="2" id="KW-1185">Reference proteome</keyword>
<dbReference type="Proteomes" id="UP001417504">
    <property type="component" value="Unassembled WGS sequence"/>
</dbReference>
<evidence type="ECO:0000313" key="1">
    <source>
        <dbReference type="EMBL" id="KAK9137566.1"/>
    </source>
</evidence>
<proteinExistence type="predicted"/>
<organism evidence="1 2">
    <name type="scientific">Stephania japonica</name>
    <dbReference type="NCBI Taxonomy" id="461633"/>
    <lineage>
        <taxon>Eukaryota</taxon>
        <taxon>Viridiplantae</taxon>
        <taxon>Streptophyta</taxon>
        <taxon>Embryophyta</taxon>
        <taxon>Tracheophyta</taxon>
        <taxon>Spermatophyta</taxon>
        <taxon>Magnoliopsida</taxon>
        <taxon>Ranunculales</taxon>
        <taxon>Menispermaceae</taxon>
        <taxon>Menispermoideae</taxon>
        <taxon>Cissampelideae</taxon>
        <taxon>Stephania</taxon>
    </lineage>
</organism>
<sequence length="175" mass="19412">MSSARARTVNATLWLRQVTMILLPVAPKFFNGGAKSSHFSCSSCSIHTSSSTSKNFFSLSCFSRSFTKSSLHDSIAPLVVNEDASSQLFISDLVKHIFNIISHLFEFLQPNSDQLLLHLLFLGILQCGVDAVEGSLKTLGITFHTDQKADLIKSKRDEPAHYLLCTVHNQIFTHL</sequence>
<protein>
    <submittedName>
        <fullName evidence="1">Uncharacterized protein</fullName>
    </submittedName>
</protein>
<accession>A0AAP0JPT6</accession>
<gene>
    <name evidence="1" type="ORF">Sjap_008160</name>
</gene>
<evidence type="ECO:0000313" key="2">
    <source>
        <dbReference type="Proteomes" id="UP001417504"/>
    </source>
</evidence>
<dbReference type="AlphaFoldDB" id="A0AAP0JPT6"/>
<name>A0AAP0JPT6_9MAGN</name>